<dbReference type="Pfam" id="PF00118">
    <property type="entry name" value="Cpn60_TCP1"/>
    <property type="match status" value="1"/>
</dbReference>
<gene>
    <name evidence="1" type="ORF">SLEP1_g30799</name>
</gene>
<dbReference type="AlphaFoldDB" id="A0AAV5KAE6"/>
<sequence>MVPNLHGHHVFSTESGHFILYILKQLLHLYFAYSGILDQHAITKFAESFEMIPRTPAENAGLNAMDIISRLYEKHPSGNAKVGVYLAAKGGSGVG</sequence>
<dbReference type="Gene3D" id="1.10.560.10">
    <property type="entry name" value="GroEL-like equatorial domain"/>
    <property type="match status" value="1"/>
</dbReference>
<organism evidence="1 2">
    <name type="scientific">Rubroshorea leprosula</name>
    <dbReference type="NCBI Taxonomy" id="152421"/>
    <lineage>
        <taxon>Eukaryota</taxon>
        <taxon>Viridiplantae</taxon>
        <taxon>Streptophyta</taxon>
        <taxon>Embryophyta</taxon>
        <taxon>Tracheophyta</taxon>
        <taxon>Spermatophyta</taxon>
        <taxon>Magnoliopsida</taxon>
        <taxon>eudicotyledons</taxon>
        <taxon>Gunneridae</taxon>
        <taxon>Pentapetalae</taxon>
        <taxon>rosids</taxon>
        <taxon>malvids</taxon>
        <taxon>Malvales</taxon>
        <taxon>Dipterocarpaceae</taxon>
        <taxon>Rubroshorea</taxon>
    </lineage>
</organism>
<dbReference type="Proteomes" id="UP001054252">
    <property type="component" value="Unassembled WGS sequence"/>
</dbReference>
<reference evidence="1 2" key="1">
    <citation type="journal article" date="2021" name="Commun. Biol.">
        <title>The genome of Shorea leprosula (Dipterocarpaceae) highlights the ecological relevance of drought in aseasonal tropical rainforests.</title>
        <authorList>
            <person name="Ng K.K.S."/>
            <person name="Kobayashi M.J."/>
            <person name="Fawcett J.A."/>
            <person name="Hatakeyama M."/>
            <person name="Paape T."/>
            <person name="Ng C.H."/>
            <person name="Ang C.C."/>
            <person name="Tnah L.H."/>
            <person name="Lee C.T."/>
            <person name="Nishiyama T."/>
            <person name="Sese J."/>
            <person name="O'Brien M.J."/>
            <person name="Copetti D."/>
            <person name="Mohd Noor M.I."/>
            <person name="Ong R.C."/>
            <person name="Putra M."/>
            <person name="Sireger I.Z."/>
            <person name="Indrioko S."/>
            <person name="Kosugi Y."/>
            <person name="Izuno A."/>
            <person name="Isagi Y."/>
            <person name="Lee S.L."/>
            <person name="Shimizu K.K."/>
        </authorList>
    </citation>
    <scope>NUCLEOTIDE SEQUENCE [LARGE SCALE GENOMIC DNA]</scope>
    <source>
        <strain evidence="1">214</strain>
    </source>
</reference>
<dbReference type="InterPro" id="IPR002423">
    <property type="entry name" value="Cpn60/GroEL/TCP-1"/>
</dbReference>
<keyword evidence="2" id="KW-1185">Reference proteome</keyword>
<evidence type="ECO:0000313" key="1">
    <source>
        <dbReference type="EMBL" id="GKV20715.1"/>
    </source>
</evidence>
<proteinExistence type="predicted"/>
<name>A0AAV5KAE6_9ROSI</name>
<evidence type="ECO:0000313" key="2">
    <source>
        <dbReference type="Proteomes" id="UP001054252"/>
    </source>
</evidence>
<dbReference type="EMBL" id="BPVZ01000055">
    <property type="protein sequence ID" value="GKV20715.1"/>
    <property type="molecule type" value="Genomic_DNA"/>
</dbReference>
<dbReference type="InterPro" id="IPR027413">
    <property type="entry name" value="GROEL-like_equatorial_sf"/>
</dbReference>
<comment type="caution">
    <text evidence="1">The sequence shown here is derived from an EMBL/GenBank/DDBJ whole genome shotgun (WGS) entry which is preliminary data.</text>
</comment>
<dbReference type="SUPFAM" id="SSF48592">
    <property type="entry name" value="GroEL equatorial domain-like"/>
    <property type="match status" value="1"/>
</dbReference>
<accession>A0AAV5KAE6</accession>
<dbReference type="GO" id="GO:0005524">
    <property type="term" value="F:ATP binding"/>
    <property type="evidence" value="ECO:0007669"/>
    <property type="project" value="InterPro"/>
</dbReference>
<protein>
    <submittedName>
        <fullName evidence="1">Uncharacterized protein</fullName>
    </submittedName>
</protein>